<evidence type="ECO:0000259" key="2">
    <source>
        <dbReference type="Pfam" id="PF05738"/>
    </source>
</evidence>
<proteinExistence type="predicted"/>
<evidence type="ECO:0000313" key="4">
    <source>
        <dbReference type="Proteomes" id="UP001223079"/>
    </source>
</evidence>
<dbReference type="Pfam" id="PF05738">
    <property type="entry name" value="Cna_B"/>
    <property type="match status" value="1"/>
</dbReference>
<dbReference type="EMBL" id="JAUSTM010000026">
    <property type="protein sequence ID" value="MDQ0223413.1"/>
    <property type="molecule type" value="Genomic_DNA"/>
</dbReference>
<organism evidence="3 4">
    <name type="scientific">Streptococcus moroccensis</name>
    <dbReference type="NCBI Taxonomy" id="1451356"/>
    <lineage>
        <taxon>Bacteria</taxon>
        <taxon>Bacillati</taxon>
        <taxon>Bacillota</taxon>
        <taxon>Bacilli</taxon>
        <taxon>Lactobacillales</taxon>
        <taxon>Streptococcaceae</taxon>
        <taxon>Streptococcus</taxon>
    </lineage>
</organism>
<feature type="non-terminal residue" evidence="3">
    <location>
        <position position="1"/>
    </location>
</feature>
<comment type="caution">
    <text evidence="3">The sequence shown here is derived from an EMBL/GenBank/DDBJ whole genome shotgun (WGS) entry which is preliminary data.</text>
</comment>
<dbReference type="RefSeq" id="WP_307122562.1">
    <property type="nucleotide sequence ID" value="NZ_JAUSTM010000026.1"/>
</dbReference>
<keyword evidence="1" id="KW-1133">Transmembrane helix</keyword>
<name>A0ABT9YVQ7_9STRE</name>
<gene>
    <name evidence="3" type="ORF">J2S23_001988</name>
</gene>
<protein>
    <recommendedName>
        <fullName evidence="2">CNA-B domain-containing protein</fullName>
    </recommendedName>
</protein>
<dbReference type="SUPFAM" id="SSF49478">
    <property type="entry name" value="Cna protein B-type domain"/>
    <property type="match status" value="1"/>
</dbReference>
<keyword evidence="4" id="KW-1185">Reference proteome</keyword>
<dbReference type="InterPro" id="IPR008454">
    <property type="entry name" value="Collagen-bd_Cna-like_B-typ_dom"/>
</dbReference>
<dbReference type="Proteomes" id="UP001223079">
    <property type="component" value="Unassembled WGS sequence"/>
</dbReference>
<keyword evidence="1" id="KW-0812">Transmembrane</keyword>
<feature type="transmembrane region" description="Helical" evidence="1">
    <location>
        <begin position="212"/>
        <end position="232"/>
    </location>
</feature>
<accession>A0ABT9YVQ7</accession>
<feature type="domain" description="CNA-B" evidence="2">
    <location>
        <begin position="62"/>
        <end position="160"/>
    </location>
</feature>
<evidence type="ECO:0000256" key="1">
    <source>
        <dbReference type="SAM" id="Phobius"/>
    </source>
</evidence>
<dbReference type="Gene3D" id="2.60.40.1140">
    <property type="entry name" value="Collagen-binding surface protein Cna, B-type domain"/>
    <property type="match status" value="1"/>
</dbReference>
<sequence length="237" mass="25796">ATLGGAEHEYTIKEVGEEEGSIQVNGTWYGVNYGGTMTDVLTVTNKAKVPLTPLIPPTRTLKVSKIWSGIDGKAIDGPVDAITVELFKDGQTTGATLELTAANGWTSQFTNLPVSATLGGTEHEYTIKEVGEEEGSIKVGGRHYQVSYKGHMDEGFIVANKEIVTMPPLPNGDYNQKTHVEKTDSYLSRKANKKRAQDEVILPKTGDTGSCLLYVVLLLIFGLIIVIIGYRFNNYNN</sequence>
<dbReference type="CDD" id="cd00222">
    <property type="entry name" value="CollagenBindB"/>
    <property type="match status" value="1"/>
</dbReference>
<evidence type="ECO:0000313" key="3">
    <source>
        <dbReference type="EMBL" id="MDQ0223413.1"/>
    </source>
</evidence>
<reference evidence="3 4" key="1">
    <citation type="submission" date="2023-07" db="EMBL/GenBank/DDBJ databases">
        <title>Genomic Encyclopedia of Type Strains, Phase IV (KMG-IV): sequencing the most valuable type-strain genomes for metagenomic binning, comparative biology and taxonomic classification.</title>
        <authorList>
            <person name="Goeker M."/>
        </authorList>
    </citation>
    <scope>NUCLEOTIDE SEQUENCE [LARGE SCALE GENOMIC DNA]</scope>
    <source>
        <strain evidence="3 4">DSM 105143</strain>
    </source>
</reference>
<keyword evidence="1" id="KW-0472">Membrane</keyword>